<dbReference type="SUPFAM" id="SSF74650">
    <property type="entry name" value="Galactose mutarotase-like"/>
    <property type="match status" value="1"/>
</dbReference>
<feature type="domain" description="Polysaccharide lyase family 8 central" evidence="8">
    <location>
        <begin position="361"/>
        <end position="606"/>
    </location>
</feature>
<evidence type="ECO:0000256" key="7">
    <source>
        <dbReference type="SAM" id="SignalP"/>
    </source>
</evidence>
<dbReference type="InterPro" id="IPR011071">
    <property type="entry name" value="Lyase_8-like_C"/>
</dbReference>
<dbReference type="Pfam" id="PF02884">
    <property type="entry name" value="Lyase_8_C"/>
    <property type="match status" value="1"/>
</dbReference>
<dbReference type="PANTHER" id="PTHR38481:SF1">
    <property type="entry name" value="HYALURONATE LYASE"/>
    <property type="match status" value="1"/>
</dbReference>
<dbReference type="InterPro" id="IPR011013">
    <property type="entry name" value="Gal_mutarotase_sf_dom"/>
</dbReference>
<reference evidence="11 12" key="1">
    <citation type="submission" date="2020-12" db="EMBL/GenBank/DDBJ databases">
        <title>Bacterial novel species Pedobacter sp. SD-b isolated from soil.</title>
        <authorList>
            <person name="Jung H.-Y."/>
        </authorList>
    </citation>
    <scope>NUCLEOTIDE SEQUENCE [LARGE SCALE GENOMIC DNA]</scope>
    <source>
        <strain evidence="11 12">SD-b</strain>
    </source>
</reference>
<name>A0ABS1BNZ0_9SPHI</name>
<dbReference type="Gene3D" id="2.60.220.10">
    <property type="entry name" value="Polysaccharide lyase family 8-like, C-terminal"/>
    <property type="match status" value="1"/>
</dbReference>
<evidence type="ECO:0000313" key="11">
    <source>
        <dbReference type="EMBL" id="MBK0383934.1"/>
    </source>
</evidence>
<dbReference type="Pfam" id="PF02278">
    <property type="entry name" value="Lyase_8"/>
    <property type="match status" value="1"/>
</dbReference>
<comment type="subunit">
    <text evidence="3">Monomer.</text>
</comment>
<dbReference type="InterPro" id="IPR004103">
    <property type="entry name" value="Lyase_8_C"/>
</dbReference>
<keyword evidence="12" id="KW-1185">Reference proteome</keyword>
<accession>A0ABS1BNZ0</accession>
<dbReference type="SUPFAM" id="SSF48230">
    <property type="entry name" value="Chondroitin AC/alginate lyase"/>
    <property type="match status" value="1"/>
</dbReference>
<comment type="similarity">
    <text evidence="2">Belongs to the polysaccharide lyase 8 family.</text>
</comment>
<dbReference type="InterPro" id="IPR003159">
    <property type="entry name" value="Lyase_8_central_dom"/>
</dbReference>
<sequence>MKLSFFIFLLVFSVQCQAQEFFGTLEKNIAQYYHKNDSGYNSLDSIINNLHQDPDAVDMVTKEVYEKKTPVDSEVKKILSGFDLTTGKWDDINYNDKRESGWDPKIHAERILLLTTLYTNPQSKYYLKAEIKPVLHQALKFWFDANLICKNWWYNEIGIPKTLGPVFIMLRNELSADEVNKAVIVLNHSKIKMTGQNKVWLAGNVLFKAILIKDEALAKTARDTIFSELRISGNEGIQQDFSFHQHGPQQQFGNYGLSFVNTLSFWSRVFSGTSLKADKEHLAILKDLMLNGYSWITWKGYLDINSFGRQFFKGVDRSKALAIAYSMLDMTFVDPENANQYMEFISRNYSPKYLPQLNGTKHFWTSDMTVHRSPNWFATLKMSSNRVQATEALNRENLKGYFLGDGNYFVTVDGDEYEGIFPYLNWKKLPGVTNFQTSAPLKVLGFSGYRNKGDFTGGVVSGKNGISAFSLNRDSLSGNKATFWLNDKMVCLGSNIHSDIQKPVFTTINQTKLKGPVYFYDNKTRELKDTVYSSKSIKWVYHNKIGYYNLQPANISISAKNQTGSWGDIAFVYDKEKPITKPVFTLDIYHDFLAQTGSYAYELVPGEDFEKFKTFSPDFEIIQNNKKAQVIATRNGSTLMLAIYEPTSIKAKSFPVLKFMTCGLYILEKSKAGWLVSISDPTQKLENANWQIGGKSESTPLPQNLNKGKTIQINIPFN</sequence>
<feature type="domain" description="Polysaccharide lyase 8 N-terminal alpha-helical" evidence="10">
    <location>
        <begin position="71"/>
        <end position="345"/>
    </location>
</feature>
<evidence type="ECO:0000256" key="2">
    <source>
        <dbReference type="ARBA" id="ARBA00006699"/>
    </source>
</evidence>
<dbReference type="InterPro" id="IPR014718">
    <property type="entry name" value="GH-type_carb-bd"/>
</dbReference>
<feature type="signal peptide" evidence="7">
    <location>
        <begin position="1"/>
        <end position="18"/>
    </location>
</feature>
<dbReference type="RefSeq" id="WP_200587178.1">
    <property type="nucleotide sequence ID" value="NZ_JAEHFY010000019.1"/>
</dbReference>
<evidence type="ECO:0008006" key="13">
    <source>
        <dbReference type="Google" id="ProtNLM"/>
    </source>
</evidence>
<dbReference type="Gene3D" id="1.50.10.100">
    <property type="entry name" value="Chondroitin AC/alginate lyase"/>
    <property type="match status" value="1"/>
</dbReference>
<evidence type="ECO:0000256" key="5">
    <source>
        <dbReference type="ARBA" id="ARBA00022837"/>
    </source>
</evidence>
<dbReference type="InterPro" id="IPR008929">
    <property type="entry name" value="Chondroitin_lyas"/>
</dbReference>
<dbReference type="Proteomes" id="UP000660024">
    <property type="component" value="Unassembled WGS sequence"/>
</dbReference>
<evidence type="ECO:0000256" key="3">
    <source>
        <dbReference type="ARBA" id="ARBA00011245"/>
    </source>
</evidence>
<evidence type="ECO:0000259" key="8">
    <source>
        <dbReference type="Pfam" id="PF02278"/>
    </source>
</evidence>
<dbReference type="InterPro" id="IPR038970">
    <property type="entry name" value="Lyase_8"/>
</dbReference>
<gene>
    <name evidence="11" type="ORF">I5M32_13275</name>
</gene>
<comment type="cofactor">
    <cofactor evidence="1">
        <name>Ca(2+)</name>
        <dbReference type="ChEBI" id="CHEBI:29108"/>
    </cofactor>
</comment>
<evidence type="ECO:0000256" key="1">
    <source>
        <dbReference type="ARBA" id="ARBA00001913"/>
    </source>
</evidence>
<keyword evidence="4 7" id="KW-0732">Signal</keyword>
<evidence type="ECO:0000256" key="6">
    <source>
        <dbReference type="ARBA" id="ARBA00023239"/>
    </source>
</evidence>
<evidence type="ECO:0000256" key="4">
    <source>
        <dbReference type="ARBA" id="ARBA00022729"/>
    </source>
</evidence>
<dbReference type="InterPro" id="IPR012970">
    <property type="entry name" value="Lyase_8_alpha_N"/>
</dbReference>
<keyword evidence="6" id="KW-0456">Lyase</keyword>
<evidence type="ECO:0000313" key="12">
    <source>
        <dbReference type="Proteomes" id="UP000660024"/>
    </source>
</evidence>
<evidence type="ECO:0000259" key="9">
    <source>
        <dbReference type="Pfam" id="PF02884"/>
    </source>
</evidence>
<dbReference type="Gene3D" id="2.70.98.10">
    <property type="match status" value="1"/>
</dbReference>
<dbReference type="SUPFAM" id="SSF49863">
    <property type="entry name" value="Hyaluronate lyase-like, C-terminal domain"/>
    <property type="match status" value="1"/>
</dbReference>
<proteinExistence type="inferred from homology"/>
<evidence type="ECO:0000259" key="10">
    <source>
        <dbReference type="Pfam" id="PF08124"/>
    </source>
</evidence>
<feature type="domain" description="Polysaccharide lyase family 8 C-terminal" evidence="9">
    <location>
        <begin position="620"/>
        <end position="687"/>
    </location>
</feature>
<feature type="chain" id="PRO_5045991252" description="Chondroitin AC lyase" evidence="7">
    <location>
        <begin position="19"/>
        <end position="718"/>
    </location>
</feature>
<dbReference type="Pfam" id="PF08124">
    <property type="entry name" value="Lyase_8_N"/>
    <property type="match status" value="1"/>
</dbReference>
<organism evidence="11 12">
    <name type="scientific">Pedobacter segetis</name>
    <dbReference type="NCBI Taxonomy" id="2793069"/>
    <lineage>
        <taxon>Bacteria</taxon>
        <taxon>Pseudomonadati</taxon>
        <taxon>Bacteroidota</taxon>
        <taxon>Sphingobacteriia</taxon>
        <taxon>Sphingobacteriales</taxon>
        <taxon>Sphingobacteriaceae</taxon>
        <taxon>Pedobacter</taxon>
    </lineage>
</organism>
<protein>
    <recommendedName>
        <fullName evidence="13">Chondroitin AC lyase</fullName>
    </recommendedName>
</protein>
<comment type="caution">
    <text evidence="11">The sequence shown here is derived from an EMBL/GenBank/DDBJ whole genome shotgun (WGS) entry which is preliminary data.</text>
</comment>
<dbReference type="EMBL" id="JAEHFY010000019">
    <property type="protein sequence ID" value="MBK0383934.1"/>
    <property type="molecule type" value="Genomic_DNA"/>
</dbReference>
<dbReference type="PANTHER" id="PTHR38481">
    <property type="entry name" value="HYALURONATE LYASE"/>
    <property type="match status" value="1"/>
</dbReference>
<keyword evidence="5" id="KW-0106">Calcium</keyword>